<sequence length="657" mass="76224">MKQLELKDFLKYTYLASLTTSPAKKHMAFIKSNARYDENDYVHDLYLTDGSTHKRIFDLGNDSRYFWETDDTLLIPTSRIESEKNALKAKHSVFYRYDIHSGELNHAYTFKFPVGFLKVIDDNHLLLSGSLSVTDHVFLEGDDEARSKYNAETETNTYYEVFEEIPFYSNGGGFNQAKRSQLFIYTIDEDRYTALSDKNEDISLYHFDKEKQCMIYAREVAMGKPDFFQDLYLYDFKKNEETALYTKHDFSFSSVFMINDTVYALGSNLQKHGINQNSDLYQITHNALIKIQDFGLSAWGSIGSDVRFAGSVTNRVVDDIYYFVGTYRDRTVLYSFDGTSIERAFDALGSLDAWVKFNDDFYGIGLYNNNLQELYRLDLTNNTVSKISEFNQSSLKDTYIAKPEHFEYTNDGQLLDGWVLLPQDYDPTQSYPAILDIHGGPKTIYSDVFYHEMQVWANKGYIVFFTNPRGGDVYGNEFMDIFGRYGDVDYDDLMKFTDIVLDRYAIDPKRVGVTGGSYGGFMTNWIVGHTDRFKCAATQRSISNWISFYGTSDIGFYFADDQTAADPIEDTEKMWHQSPLKYARNVKTPLLFIHSDEDYRCPIEQGMQFFTYIKENGVDTRFVWLRGENHGLSRTGKPKARVKRLEEITNWMDKYLK</sequence>
<accession>A0AAU9VDK4</accession>
<evidence type="ECO:0000313" key="5">
    <source>
        <dbReference type="EMBL" id="CAH2760770.1"/>
    </source>
</evidence>
<dbReference type="FunFam" id="3.40.50.1820:FF:000028">
    <property type="entry name" value="S9 family peptidase"/>
    <property type="match status" value="1"/>
</dbReference>
<dbReference type="AlphaFoldDB" id="A0AAU9VDK4"/>
<dbReference type="SUPFAM" id="SSF82171">
    <property type="entry name" value="DPP6 N-terminal domain-like"/>
    <property type="match status" value="1"/>
</dbReference>
<evidence type="ECO:0000313" key="8">
    <source>
        <dbReference type="Proteomes" id="UP001154111"/>
    </source>
</evidence>
<dbReference type="EMBL" id="OW659477">
    <property type="protein sequence ID" value="CAH2760770.1"/>
    <property type="molecule type" value="Genomic_DNA"/>
</dbReference>
<dbReference type="Pfam" id="PF00326">
    <property type="entry name" value="Peptidase_S9"/>
    <property type="match status" value="1"/>
</dbReference>
<protein>
    <submittedName>
        <fullName evidence="5">S9 family peptidase</fullName>
        <ecNumber evidence="5">3.4.14.-</ecNumber>
    </submittedName>
</protein>
<evidence type="ECO:0000256" key="3">
    <source>
        <dbReference type="ARBA" id="ARBA00022801"/>
    </source>
</evidence>
<organism evidence="5 8">
    <name type="scientific">Erysipelothrix amsterdamensis</name>
    <dbReference type="NCBI Taxonomy" id="2929157"/>
    <lineage>
        <taxon>Bacteria</taxon>
        <taxon>Bacillati</taxon>
        <taxon>Bacillota</taxon>
        <taxon>Erysipelotrichia</taxon>
        <taxon>Erysipelotrichales</taxon>
        <taxon>Erysipelotrichaceae</taxon>
        <taxon>Erysipelothrix</taxon>
    </lineage>
</organism>
<evidence type="ECO:0000313" key="6">
    <source>
        <dbReference type="EMBL" id="CAH2760784.1"/>
    </source>
</evidence>
<dbReference type="RefSeq" id="WP_254007103.1">
    <property type="nucleotide sequence ID" value="NZ_OW659477.1"/>
</dbReference>
<dbReference type="SUPFAM" id="SSF53474">
    <property type="entry name" value="alpha/beta-Hydrolases"/>
    <property type="match status" value="1"/>
</dbReference>
<gene>
    <name evidence="5" type="primary">dpp5</name>
    <name evidence="5" type="ORF">ERYAMS2_00352</name>
    <name evidence="6" type="ORF">ERYAMS_00062</name>
</gene>
<keyword evidence="3 5" id="KW-0378">Hydrolase</keyword>
<dbReference type="EC" id="3.4.14.-" evidence="5"/>
<reference evidence="5" key="1">
    <citation type="submission" date="2022-04" db="EMBL/GenBank/DDBJ databases">
        <authorList>
            <person name="Forde T."/>
        </authorList>
    </citation>
    <scope>NUCLEOTIDE SEQUENCE</scope>
    <source>
        <strain evidence="5">A18Y016a</strain>
        <strain evidence="6">A18Y020d</strain>
    </source>
</reference>
<keyword evidence="2" id="KW-0645">Protease</keyword>
<dbReference type="EMBL" id="OW659496">
    <property type="protein sequence ID" value="CAH2760784.1"/>
    <property type="molecule type" value="Genomic_DNA"/>
</dbReference>
<dbReference type="PANTHER" id="PTHR42776:SF27">
    <property type="entry name" value="DIPEPTIDYL PEPTIDASE FAMILY MEMBER 6"/>
    <property type="match status" value="1"/>
</dbReference>
<evidence type="ECO:0000256" key="2">
    <source>
        <dbReference type="ARBA" id="ARBA00022670"/>
    </source>
</evidence>
<dbReference type="InterPro" id="IPR001375">
    <property type="entry name" value="Peptidase_S9_cat"/>
</dbReference>
<dbReference type="PANTHER" id="PTHR42776">
    <property type="entry name" value="SERINE PEPTIDASE S9 FAMILY MEMBER"/>
    <property type="match status" value="1"/>
</dbReference>
<comment type="similarity">
    <text evidence="1">Belongs to the peptidase S9C family.</text>
</comment>
<dbReference type="GO" id="GO:0004252">
    <property type="term" value="F:serine-type endopeptidase activity"/>
    <property type="evidence" value="ECO:0007669"/>
    <property type="project" value="TreeGrafter"/>
</dbReference>
<dbReference type="GO" id="GO:0006508">
    <property type="term" value="P:proteolysis"/>
    <property type="evidence" value="ECO:0007669"/>
    <property type="project" value="UniProtKB-KW"/>
</dbReference>
<feature type="domain" description="Peptidase S9 prolyl oligopeptidase catalytic" evidence="4">
    <location>
        <begin position="449"/>
        <end position="657"/>
    </location>
</feature>
<evidence type="ECO:0000313" key="7">
    <source>
        <dbReference type="Proteomes" id="UP001154095"/>
    </source>
</evidence>
<proteinExistence type="inferred from homology"/>
<dbReference type="Proteomes" id="UP001154111">
    <property type="component" value="Chromosome"/>
</dbReference>
<dbReference type="Proteomes" id="UP001154095">
    <property type="component" value="Chromosome"/>
</dbReference>
<keyword evidence="7" id="KW-1185">Reference proteome</keyword>
<evidence type="ECO:0000259" key="4">
    <source>
        <dbReference type="Pfam" id="PF00326"/>
    </source>
</evidence>
<dbReference type="InterPro" id="IPR029058">
    <property type="entry name" value="AB_hydrolase_fold"/>
</dbReference>
<name>A0AAU9VDK4_9FIRM</name>
<evidence type="ECO:0000256" key="1">
    <source>
        <dbReference type="ARBA" id="ARBA00010040"/>
    </source>
</evidence>
<dbReference type="Gene3D" id="3.40.50.1820">
    <property type="entry name" value="alpha/beta hydrolase"/>
    <property type="match status" value="1"/>
</dbReference>